<comment type="caution">
    <text evidence="1">The sequence shown here is derived from an EMBL/GenBank/DDBJ whole genome shotgun (WGS) entry which is preliminary data.</text>
</comment>
<protein>
    <submittedName>
        <fullName evidence="1">Uncharacterized protein</fullName>
    </submittedName>
</protein>
<gene>
    <name evidence="1" type="ORF">OM076_41500</name>
</gene>
<name>A0A9X3N1T2_9ACTN</name>
<dbReference type="AlphaFoldDB" id="A0A9X3N1T2"/>
<proteinExistence type="predicted"/>
<keyword evidence="2" id="KW-1185">Reference proteome</keyword>
<dbReference type="RefSeq" id="WP_270046064.1">
    <property type="nucleotide sequence ID" value="NZ_JAPDOD010000077.1"/>
</dbReference>
<evidence type="ECO:0000313" key="1">
    <source>
        <dbReference type="EMBL" id="MDA0166810.1"/>
    </source>
</evidence>
<organism evidence="1 2">
    <name type="scientific">Solirubrobacter ginsenosidimutans</name>
    <dbReference type="NCBI Taxonomy" id="490573"/>
    <lineage>
        <taxon>Bacteria</taxon>
        <taxon>Bacillati</taxon>
        <taxon>Actinomycetota</taxon>
        <taxon>Thermoleophilia</taxon>
        <taxon>Solirubrobacterales</taxon>
        <taxon>Solirubrobacteraceae</taxon>
        <taxon>Solirubrobacter</taxon>
    </lineage>
</organism>
<dbReference type="EMBL" id="JAPDOD010000077">
    <property type="protein sequence ID" value="MDA0166810.1"/>
    <property type="molecule type" value="Genomic_DNA"/>
</dbReference>
<dbReference type="Proteomes" id="UP001149140">
    <property type="component" value="Unassembled WGS sequence"/>
</dbReference>
<sequence length="45" mass="4792">MVSPQLSVLRMVPIVAADNAPAALLDTRRSSTLAASNAAKRWIEV</sequence>
<accession>A0A9X3N1T2</accession>
<evidence type="ECO:0000313" key="2">
    <source>
        <dbReference type="Proteomes" id="UP001149140"/>
    </source>
</evidence>
<reference evidence="1" key="1">
    <citation type="submission" date="2022-10" db="EMBL/GenBank/DDBJ databases">
        <title>The WGS of Solirubrobacter ginsenosidimutans DSM 21036.</title>
        <authorList>
            <person name="Jiang Z."/>
        </authorList>
    </citation>
    <scope>NUCLEOTIDE SEQUENCE</scope>
    <source>
        <strain evidence="1">DSM 21036</strain>
    </source>
</reference>